<dbReference type="AlphaFoldDB" id="W9QBK5"/>
<gene>
    <name evidence="2" type="ORF">L484_002902</name>
</gene>
<name>W9QBK5_9ROSA</name>
<organism evidence="2 3">
    <name type="scientific">Morus notabilis</name>
    <dbReference type="NCBI Taxonomy" id="981085"/>
    <lineage>
        <taxon>Eukaryota</taxon>
        <taxon>Viridiplantae</taxon>
        <taxon>Streptophyta</taxon>
        <taxon>Embryophyta</taxon>
        <taxon>Tracheophyta</taxon>
        <taxon>Spermatophyta</taxon>
        <taxon>Magnoliopsida</taxon>
        <taxon>eudicotyledons</taxon>
        <taxon>Gunneridae</taxon>
        <taxon>Pentapetalae</taxon>
        <taxon>rosids</taxon>
        <taxon>fabids</taxon>
        <taxon>Rosales</taxon>
        <taxon>Moraceae</taxon>
        <taxon>Moreae</taxon>
        <taxon>Morus</taxon>
    </lineage>
</organism>
<sequence length="96" mass="10546">MAKSYVFASGYRHIIPESRLRCLDIYKHSVCRSGTILLISHYFSFAKHTSQQSAAAPITQCRGAHPRPALFYGPESTASQRPVPSMAAPPNSNPTL</sequence>
<feature type="region of interest" description="Disordered" evidence="1">
    <location>
        <begin position="72"/>
        <end position="96"/>
    </location>
</feature>
<accession>W9QBK5</accession>
<evidence type="ECO:0000313" key="3">
    <source>
        <dbReference type="Proteomes" id="UP000030645"/>
    </source>
</evidence>
<reference evidence="3" key="1">
    <citation type="submission" date="2013-01" db="EMBL/GenBank/DDBJ databases">
        <title>Draft Genome Sequence of a Mulberry Tree, Morus notabilis C.K. Schneid.</title>
        <authorList>
            <person name="He N."/>
            <person name="Zhao S."/>
        </authorList>
    </citation>
    <scope>NUCLEOTIDE SEQUENCE</scope>
</reference>
<proteinExistence type="predicted"/>
<dbReference type="Proteomes" id="UP000030645">
    <property type="component" value="Unassembled WGS sequence"/>
</dbReference>
<protein>
    <submittedName>
        <fullName evidence="2">Uncharacterized protein</fullName>
    </submittedName>
</protein>
<dbReference type="EMBL" id="KE343296">
    <property type="protein sequence ID" value="EXB22548.1"/>
    <property type="molecule type" value="Genomic_DNA"/>
</dbReference>
<keyword evidence="3" id="KW-1185">Reference proteome</keyword>
<evidence type="ECO:0000256" key="1">
    <source>
        <dbReference type="SAM" id="MobiDB-lite"/>
    </source>
</evidence>
<evidence type="ECO:0000313" key="2">
    <source>
        <dbReference type="EMBL" id="EXB22548.1"/>
    </source>
</evidence>